<dbReference type="Proteomes" id="UP001558613">
    <property type="component" value="Unassembled WGS sequence"/>
</dbReference>
<evidence type="ECO:0000313" key="1">
    <source>
        <dbReference type="EMBL" id="KAL1247183.1"/>
    </source>
</evidence>
<keyword evidence="2" id="KW-1185">Reference proteome</keyword>
<accession>A0ABR3L2V6</accession>
<protein>
    <submittedName>
        <fullName evidence="1">Uncharacterized protein</fullName>
    </submittedName>
</protein>
<gene>
    <name evidence="1" type="ORF">QQF64_022559</name>
</gene>
<reference evidence="1 2" key="1">
    <citation type="submission" date="2023-09" db="EMBL/GenBank/DDBJ databases">
        <authorList>
            <person name="Wang M."/>
        </authorList>
    </citation>
    <scope>NUCLEOTIDE SEQUENCE [LARGE SCALE GENOMIC DNA]</scope>
    <source>
        <strain evidence="1">GT-2023</strain>
        <tissue evidence="1">Liver</tissue>
    </source>
</reference>
<evidence type="ECO:0000313" key="2">
    <source>
        <dbReference type="Proteomes" id="UP001558613"/>
    </source>
</evidence>
<dbReference type="EMBL" id="JAYMGO010000025">
    <property type="protein sequence ID" value="KAL1247183.1"/>
    <property type="molecule type" value="Genomic_DNA"/>
</dbReference>
<sequence>MTCSLSRGAFDHDFSVIPLFQSTAENLRRESSDHAGVLDVNHPHSGLGSAVVSVSSVLVPGIRDMRLGARGSDGRMCCGLVSAVAMIRCVRPVSPPGVLIWDSFCLSFRLRSTE</sequence>
<proteinExistence type="predicted"/>
<name>A0ABR3L2V6_9TELE</name>
<comment type="caution">
    <text evidence="1">The sequence shown here is derived from an EMBL/GenBank/DDBJ whole genome shotgun (WGS) entry which is preliminary data.</text>
</comment>
<organism evidence="1 2">
    <name type="scientific">Cirrhinus molitorella</name>
    <name type="common">mud carp</name>
    <dbReference type="NCBI Taxonomy" id="172907"/>
    <lineage>
        <taxon>Eukaryota</taxon>
        <taxon>Metazoa</taxon>
        <taxon>Chordata</taxon>
        <taxon>Craniata</taxon>
        <taxon>Vertebrata</taxon>
        <taxon>Euteleostomi</taxon>
        <taxon>Actinopterygii</taxon>
        <taxon>Neopterygii</taxon>
        <taxon>Teleostei</taxon>
        <taxon>Ostariophysi</taxon>
        <taxon>Cypriniformes</taxon>
        <taxon>Cyprinidae</taxon>
        <taxon>Labeoninae</taxon>
        <taxon>Labeonini</taxon>
        <taxon>Cirrhinus</taxon>
    </lineage>
</organism>